<feature type="active site" description="Nucleophile" evidence="6">
    <location>
        <position position="13"/>
    </location>
</feature>
<dbReference type="Pfam" id="PF01451">
    <property type="entry name" value="LMWPc"/>
    <property type="match status" value="1"/>
</dbReference>
<dbReference type="PRINTS" id="PR00719">
    <property type="entry name" value="LMWPTPASE"/>
</dbReference>
<dbReference type="InterPro" id="IPR017867">
    <property type="entry name" value="Tyr_phospatase_low_mol_wt"/>
</dbReference>
<feature type="domain" description="Phosphotyrosine protein phosphatase I" evidence="7">
    <location>
        <begin position="7"/>
        <end position="145"/>
    </location>
</feature>
<dbReference type="CDD" id="cd16343">
    <property type="entry name" value="LMWPTP"/>
    <property type="match status" value="1"/>
</dbReference>
<feature type="active site" description="Proton donor" evidence="6">
    <location>
        <position position="119"/>
    </location>
</feature>
<dbReference type="InterPro" id="IPR023485">
    <property type="entry name" value="Ptyr_pPase"/>
</dbReference>
<dbReference type="FunFam" id="3.40.50.2300:FF:000041">
    <property type="entry name" value="Low molecular weight protein-tyrosine-phosphatase"/>
    <property type="match status" value="1"/>
</dbReference>
<proteinExistence type="inferred from homology"/>
<dbReference type="PANTHER" id="PTHR11717">
    <property type="entry name" value="LOW MOLECULAR WEIGHT PROTEIN TYROSINE PHOSPHATASE"/>
    <property type="match status" value="1"/>
</dbReference>
<evidence type="ECO:0000313" key="8">
    <source>
        <dbReference type="EMBL" id="BAT24323.1"/>
    </source>
</evidence>
<dbReference type="EMBL" id="AB924607">
    <property type="protein sequence ID" value="BAT24323.1"/>
    <property type="molecule type" value="Genomic_DNA"/>
</dbReference>
<evidence type="ECO:0000256" key="5">
    <source>
        <dbReference type="ARBA" id="ARBA00051722"/>
    </source>
</evidence>
<dbReference type="GO" id="GO:0004725">
    <property type="term" value="F:protein tyrosine phosphatase activity"/>
    <property type="evidence" value="ECO:0007669"/>
    <property type="project" value="UniProtKB-EC"/>
</dbReference>
<comment type="catalytic activity">
    <reaction evidence="5">
        <text>O-phospho-L-tyrosyl-[protein] + H2O = L-tyrosyl-[protein] + phosphate</text>
        <dbReference type="Rhea" id="RHEA:10684"/>
        <dbReference type="Rhea" id="RHEA-COMP:10136"/>
        <dbReference type="Rhea" id="RHEA-COMP:20101"/>
        <dbReference type="ChEBI" id="CHEBI:15377"/>
        <dbReference type="ChEBI" id="CHEBI:43474"/>
        <dbReference type="ChEBI" id="CHEBI:46858"/>
        <dbReference type="ChEBI" id="CHEBI:61978"/>
        <dbReference type="EC" id="3.1.3.48"/>
    </reaction>
</comment>
<name>A0A0P0YSJ1_9ENTR</name>
<comment type="similarity">
    <text evidence="1">Belongs to the low molecular weight phosphotyrosine protein phosphatase family.</text>
</comment>
<dbReference type="AlphaFoldDB" id="A0A0P0YSJ1"/>
<dbReference type="SUPFAM" id="SSF52788">
    <property type="entry name" value="Phosphotyrosine protein phosphatases I"/>
    <property type="match status" value="1"/>
</dbReference>
<keyword evidence="3" id="KW-0378">Hydrolase</keyword>
<sequence length="149" mass="16825">MAKLMFNSILVICTGNICRSPIGERLLQDLLPQKKIDSAGTRALVGHPADESAINIAKKNDLFLDGHKGKQFTAELGRQYDLLLVMEKKHIKEICQICPELRGKIMLFAHWIGERDVPDPYRKSDEAFLSVYQLIAEAADCWVEKLSNN</sequence>
<evidence type="ECO:0000256" key="1">
    <source>
        <dbReference type="ARBA" id="ARBA00011063"/>
    </source>
</evidence>
<evidence type="ECO:0000256" key="2">
    <source>
        <dbReference type="ARBA" id="ARBA00013064"/>
    </source>
</evidence>
<dbReference type="SMART" id="SM00226">
    <property type="entry name" value="LMWPc"/>
    <property type="match status" value="1"/>
</dbReference>
<dbReference type="PANTHER" id="PTHR11717:SF31">
    <property type="entry name" value="LOW MOLECULAR WEIGHT PROTEIN-TYROSINE-PHOSPHATASE ETP-RELATED"/>
    <property type="match status" value="1"/>
</dbReference>
<dbReference type="InterPro" id="IPR050438">
    <property type="entry name" value="LMW_PTPase"/>
</dbReference>
<evidence type="ECO:0000256" key="4">
    <source>
        <dbReference type="ARBA" id="ARBA00022912"/>
    </source>
</evidence>
<dbReference type="EC" id="3.1.3.48" evidence="2"/>
<evidence type="ECO:0000256" key="3">
    <source>
        <dbReference type="ARBA" id="ARBA00022801"/>
    </source>
</evidence>
<accession>A0A0P0YSJ1</accession>
<gene>
    <name evidence="8" type="primary">wzb</name>
</gene>
<evidence type="ECO:0000256" key="6">
    <source>
        <dbReference type="PIRSR" id="PIRSR617867-1"/>
    </source>
</evidence>
<dbReference type="Gene3D" id="3.40.50.2300">
    <property type="match status" value="1"/>
</dbReference>
<reference evidence="8" key="1">
    <citation type="submission" date="2014-04" db="EMBL/GenBank/DDBJ databases">
        <authorList>
            <person name="Harrison E."/>
        </authorList>
    </citation>
    <scope>NUCLEOTIDE SEQUENCE</scope>
    <source>
        <strain evidence="8">4349</strain>
    </source>
</reference>
<organism evidence="8">
    <name type="scientific">Klebsiella sp. 4349</name>
    <dbReference type="NCBI Taxonomy" id="1497839"/>
    <lineage>
        <taxon>Bacteria</taxon>
        <taxon>Pseudomonadati</taxon>
        <taxon>Pseudomonadota</taxon>
        <taxon>Gammaproteobacteria</taxon>
        <taxon>Enterobacterales</taxon>
        <taxon>Enterobacteriaceae</taxon>
        <taxon>Klebsiella/Raoultella group</taxon>
        <taxon>Klebsiella</taxon>
    </lineage>
</organism>
<reference evidence="8" key="2">
    <citation type="journal article" date="2015" name="Sci. Rep.">
        <title>Genetic analysis of capsular polysaccharide synthesis gene clusters in 79 capsular types of Klebsiella spp.</title>
        <authorList>
            <person name="Pan Y.J."/>
            <person name="Lin T.L."/>
            <person name="Chen C.T."/>
            <person name="Chen Y.Y."/>
            <person name="Hsieh P.F."/>
            <person name="Hsu C.R."/>
            <person name="Wu M.C."/>
            <person name="Wang J.T."/>
        </authorList>
    </citation>
    <scope>NUCLEOTIDE SEQUENCE</scope>
    <source>
        <strain evidence="8">4349</strain>
    </source>
</reference>
<dbReference type="InterPro" id="IPR036196">
    <property type="entry name" value="Ptyr_pPase_sf"/>
</dbReference>
<keyword evidence="4" id="KW-0904">Protein phosphatase</keyword>
<evidence type="ECO:0000259" key="7">
    <source>
        <dbReference type="SMART" id="SM00226"/>
    </source>
</evidence>
<feature type="active site" evidence="6">
    <location>
        <position position="19"/>
    </location>
</feature>
<protein>
    <recommendedName>
        <fullName evidence="2">protein-tyrosine-phosphatase</fullName>
        <ecNumber evidence="2">3.1.3.48</ecNumber>
    </recommendedName>
</protein>